<organism evidence="1 2">
    <name type="scientific">Catharanthus roseus</name>
    <name type="common">Madagascar periwinkle</name>
    <name type="synonym">Vinca rosea</name>
    <dbReference type="NCBI Taxonomy" id="4058"/>
    <lineage>
        <taxon>Eukaryota</taxon>
        <taxon>Viridiplantae</taxon>
        <taxon>Streptophyta</taxon>
        <taxon>Embryophyta</taxon>
        <taxon>Tracheophyta</taxon>
        <taxon>Spermatophyta</taxon>
        <taxon>Magnoliopsida</taxon>
        <taxon>eudicotyledons</taxon>
        <taxon>Gunneridae</taxon>
        <taxon>Pentapetalae</taxon>
        <taxon>asterids</taxon>
        <taxon>lamiids</taxon>
        <taxon>Gentianales</taxon>
        <taxon>Apocynaceae</taxon>
        <taxon>Rauvolfioideae</taxon>
        <taxon>Vinceae</taxon>
        <taxon>Catharanthinae</taxon>
        <taxon>Catharanthus</taxon>
    </lineage>
</organism>
<keyword evidence="2" id="KW-1185">Reference proteome</keyword>
<reference evidence="2" key="1">
    <citation type="journal article" date="2023" name="Nat. Plants">
        <title>Single-cell RNA sequencing provides a high-resolution roadmap for understanding the multicellular compartmentation of specialized metabolism.</title>
        <authorList>
            <person name="Sun S."/>
            <person name="Shen X."/>
            <person name="Li Y."/>
            <person name="Li Y."/>
            <person name="Wang S."/>
            <person name="Li R."/>
            <person name="Zhang H."/>
            <person name="Shen G."/>
            <person name="Guo B."/>
            <person name="Wei J."/>
            <person name="Xu J."/>
            <person name="St-Pierre B."/>
            <person name="Chen S."/>
            <person name="Sun C."/>
        </authorList>
    </citation>
    <scope>NUCLEOTIDE SEQUENCE [LARGE SCALE GENOMIC DNA]</scope>
</reference>
<dbReference type="Proteomes" id="UP001060085">
    <property type="component" value="Linkage Group LG01"/>
</dbReference>
<accession>A0ACC0C8V1</accession>
<protein>
    <submittedName>
        <fullName evidence="1">Uncharacterized protein</fullName>
    </submittedName>
</protein>
<evidence type="ECO:0000313" key="2">
    <source>
        <dbReference type="Proteomes" id="UP001060085"/>
    </source>
</evidence>
<evidence type="ECO:0000313" key="1">
    <source>
        <dbReference type="EMBL" id="KAI5681398.1"/>
    </source>
</evidence>
<gene>
    <name evidence="1" type="ORF">M9H77_02625</name>
</gene>
<name>A0ACC0C8V1_CATRO</name>
<dbReference type="EMBL" id="CM044701">
    <property type="protein sequence ID" value="KAI5681398.1"/>
    <property type="molecule type" value="Genomic_DNA"/>
</dbReference>
<proteinExistence type="predicted"/>
<sequence length="119" mass="13186">MAFLFKNTYEKPYSDHGYNSGYDLVFGSVRGLHYTWLVPRARASSDALVWFLAGITYEMPELGSNDLVMGSELCLWSPTVALNVLLNLGVEAALMCLDWLRLPSCARNPHVGSSISVVK</sequence>
<comment type="caution">
    <text evidence="1">The sequence shown here is derived from an EMBL/GenBank/DDBJ whole genome shotgun (WGS) entry which is preliminary data.</text>
</comment>